<evidence type="ECO:0000256" key="1">
    <source>
        <dbReference type="PROSITE-ProRule" id="PRU00042"/>
    </source>
</evidence>
<reference evidence="3" key="1">
    <citation type="journal article" date="2004" name="Nature">
        <title>Genome duplication in the teleost fish Tetraodon nigroviridis reveals the early vertebrate proto-karyotype.</title>
        <authorList>
            <person name="Jaillon O."/>
            <person name="Aury J.-M."/>
            <person name="Brunet F."/>
            <person name="Petit J.-L."/>
            <person name="Stange-Thomann N."/>
            <person name="Mauceli E."/>
            <person name="Bouneau L."/>
            <person name="Fischer C."/>
            <person name="Ozouf-Costaz C."/>
            <person name="Bernot A."/>
            <person name="Nicaud S."/>
            <person name="Jaffe D."/>
            <person name="Fisher S."/>
            <person name="Lutfalla G."/>
            <person name="Dossat C."/>
            <person name="Segurens B."/>
            <person name="Dasilva C."/>
            <person name="Salanoubat M."/>
            <person name="Levy M."/>
            <person name="Boudet N."/>
            <person name="Castellano S."/>
            <person name="Anthouard V."/>
            <person name="Jubin C."/>
            <person name="Castelli V."/>
            <person name="Katinka M."/>
            <person name="Vacherie B."/>
            <person name="Biemont C."/>
            <person name="Skalli Z."/>
            <person name="Cattolico L."/>
            <person name="Poulain J."/>
            <person name="De Berardinis V."/>
            <person name="Cruaud C."/>
            <person name="Duprat S."/>
            <person name="Brottier P."/>
            <person name="Coutanceau J.-P."/>
            <person name="Gouzy J."/>
            <person name="Parra G."/>
            <person name="Lardier G."/>
            <person name="Chapple C."/>
            <person name="McKernan K.J."/>
            <person name="McEwan P."/>
            <person name="Bosak S."/>
            <person name="Kellis M."/>
            <person name="Volff J.-N."/>
            <person name="Guigo R."/>
            <person name="Zody M.C."/>
            <person name="Mesirov J."/>
            <person name="Lindblad-Toh K."/>
            <person name="Birren B."/>
            <person name="Nusbaum C."/>
            <person name="Kahn D."/>
            <person name="Robinson-Rechavi M."/>
            <person name="Laudet V."/>
            <person name="Schachter V."/>
            <person name="Quetier F."/>
            <person name="Saurin W."/>
            <person name="Scarpelli C."/>
            <person name="Wincker P."/>
            <person name="Lander E.S."/>
            <person name="Weissenbach J."/>
            <person name="Roest Crollius H."/>
        </authorList>
    </citation>
    <scope>NUCLEOTIDE SEQUENCE [LARGE SCALE GENOMIC DNA]</scope>
</reference>
<organism evidence="3">
    <name type="scientific">Tetraodon nigroviridis</name>
    <name type="common">Spotted green pufferfish</name>
    <name type="synonym">Chelonodon nigroviridis</name>
    <dbReference type="NCBI Taxonomy" id="99883"/>
    <lineage>
        <taxon>Eukaryota</taxon>
        <taxon>Metazoa</taxon>
        <taxon>Chordata</taxon>
        <taxon>Craniata</taxon>
        <taxon>Vertebrata</taxon>
        <taxon>Euteleostomi</taxon>
        <taxon>Actinopterygii</taxon>
        <taxon>Neopterygii</taxon>
        <taxon>Teleostei</taxon>
        <taxon>Neoteleostei</taxon>
        <taxon>Acanthomorphata</taxon>
        <taxon>Eupercaria</taxon>
        <taxon>Tetraodontiformes</taxon>
        <taxon>Tetradontoidea</taxon>
        <taxon>Tetraodontidae</taxon>
        <taxon>Tetraodon</taxon>
    </lineage>
</organism>
<comment type="caution">
    <text evidence="3">The sequence shown here is derived from an EMBL/GenBank/DDBJ whole genome shotgun (WGS) entry which is preliminary data.</text>
</comment>
<evidence type="ECO:0000313" key="3">
    <source>
        <dbReference type="EMBL" id="CAG10150.1"/>
    </source>
</evidence>
<sequence length="145" mass="16253">RRPVPKSTERTLKLVAISPYQPVRRPAGNQPVVVLNHPDADLPEVARVMEVVNRYKGAVRKVALSRRTLDALGGAEEATGGGGDADAGGVQERFLLKLKLRRLGRRKYRVVGGEPAPSFCCWFCGRVFTSQETWVIHRQRHLLEW</sequence>
<accession>Q4RN82</accession>
<dbReference type="PROSITE" id="PS50157">
    <property type="entry name" value="ZINC_FINGER_C2H2_2"/>
    <property type="match status" value="1"/>
</dbReference>
<dbReference type="InterPro" id="IPR013087">
    <property type="entry name" value="Znf_C2H2_type"/>
</dbReference>
<reference evidence="3" key="2">
    <citation type="submission" date="2004-02" db="EMBL/GenBank/DDBJ databases">
        <authorList>
            <consortium name="Genoscope"/>
            <consortium name="Whitehead Institute Centre for Genome Research"/>
        </authorList>
    </citation>
    <scope>NUCLEOTIDE SEQUENCE</scope>
</reference>
<dbReference type="EMBL" id="CAAE01015016">
    <property type="protein sequence ID" value="CAG10150.1"/>
    <property type="molecule type" value="Genomic_DNA"/>
</dbReference>
<keyword evidence="1" id="KW-0863">Zinc-finger</keyword>
<feature type="non-terminal residue" evidence="3">
    <location>
        <position position="145"/>
    </location>
</feature>
<gene>
    <name evidence="3" type="ORF">GSTENG00031678001</name>
</gene>
<evidence type="ECO:0000259" key="2">
    <source>
        <dbReference type="PROSITE" id="PS50157"/>
    </source>
</evidence>
<dbReference type="GO" id="GO:0008270">
    <property type="term" value="F:zinc ion binding"/>
    <property type="evidence" value="ECO:0007669"/>
    <property type="project" value="UniProtKB-KW"/>
</dbReference>
<dbReference type="AlphaFoldDB" id="Q4RN82"/>
<dbReference type="OrthoDB" id="6778897at2759"/>
<protein>
    <submittedName>
        <fullName evidence="3">(spotted green pufferfish) hypothetical protein</fullName>
    </submittedName>
</protein>
<feature type="domain" description="C2H2-type" evidence="2">
    <location>
        <begin position="119"/>
        <end position="145"/>
    </location>
</feature>
<feature type="non-terminal residue" evidence="3">
    <location>
        <position position="1"/>
    </location>
</feature>
<name>Q4RN82_TETNG</name>
<keyword evidence="1" id="KW-0479">Metal-binding</keyword>
<proteinExistence type="predicted"/>
<dbReference type="KEGG" id="tng:GSTEN00031678G001"/>
<dbReference type="PROSITE" id="PS00028">
    <property type="entry name" value="ZINC_FINGER_C2H2_1"/>
    <property type="match status" value="1"/>
</dbReference>
<keyword evidence="1" id="KW-0862">Zinc</keyword>